<gene>
    <name evidence="1" type="ORF">UY92_C0008G0020</name>
</gene>
<evidence type="ECO:0000313" key="1">
    <source>
        <dbReference type="EMBL" id="KKW42324.1"/>
    </source>
</evidence>
<dbReference type="Gene3D" id="2.60.120.260">
    <property type="entry name" value="Galactose-binding domain-like"/>
    <property type="match status" value="1"/>
</dbReference>
<name>A0A0G2BA07_9BACT</name>
<protein>
    <submittedName>
        <fullName evidence="1">Uncharacterized protein</fullName>
    </submittedName>
</protein>
<comment type="caution">
    <text evidence="1">The sequence shown here is derived from an EMBL/GenBank/DDBJ whole genome shotgun (WGS) entry which is preliminary data.</text>
</comment>
<accession>A0A0G2BA07</accession>
<organism evidence="1 2">
    <name type="scientific">Candidatus Magasanikbacteria bacterium GW2011_GWA2_56_11</name>
    <dbReference type="NCBI Taxonomy" id="1619044"/>
    <lineage>
        <taxon>Bacteria</taxon>
        <taxon>Candidatus Magasanikiibacteriota</taxon>
    </lineage>
</organism>
<evidence type="ECO:0000313" key="2">
    <source>
        <dbReference type="Proteomes" id="UP000033870"/>
    </source>
</evidence>
<dbReference type="EMBL" id="LCRX01000008">
    <property type="protein sequence ID" value="KKW42324.1"/>
    <property type="molecule type" value="Genomic_DNA"/>
</dbReference>
<dbReference type="STRING" id="1619044.UY92_C0008G0020"/>
<dbReference type="Proteomes" id="UP000033870">
    <property type="component" value="Unassembled WGS sequence"/>
</dbReference>
<sequence length="2864" mass="311984">MAAIALAALVIGVEVGVSLLRPERAYAVGAPDVVAALTGKWSSDKIAEGLLASTLGALVNGVSYFMRKLAYDGAQYIASGGKGQGALAFQDGFGKYLQNEIGNSVASAVDEFGKPFGLNLCTPPDVNLQIYLQVGIRRLYADPTLAGKGGPQPNCTWQQFSDSWGDLSVESIAESGRDVVSQSFANALRVNQSDFGVALGFAGQVDRLVAQGQVGADRARLEGMGFKSLTDLISGDIKTPATIIQEETKALTAKHQGEITAGQIAGIYGAGMWQVIPSAASVFLNTLVSQVLQNMMTDGLLPSQASVVESGTGDVVREYSGVINKNRFAAANAFNFLFTAVPAQQLDDYALIEEYNNCPDVPGINNCVADAGLLQAVKLSRTGTPLTIQEAMDKTLLREDWPLIPPTREDLNEDLRRCFLKGYCYSNIQKLRKVRILPLGFEVAALKADPDQLQNWTLGNIVRGFEQCAQSGQPDPKFPFCHLIDPNWVIRLPESRCESKVFGPSLLSSNNPARREECVDISTCIAEDSQGQCVGDYGYCLKEKNVWAIEAKSCPAEYGTCTTYINDKDGGLASYLSRTVEYGECTPESVGCRAYSAEQVNGEWVKSGVQFSLAAKRQGRPQALFFNDAAKSYQNQCSPSSEGCGAFYQVLPGGQKGSLLAHDLRKAPDYLYSQCYDMDLATIPVEWPKSQADIAKLDNRPGAESCLNFARACTPDESGCEAFTPQDENSGPAVTGVVGANECAPACVGYDTFKQEASDFEPAKFPLHFVASDGSSCPADYVGCSEFTNIEAAVQGGESLRYYSGIQYCQKPTGQNESTYYSWEGTAKEGYVLKIHKMLPVNQKEREYLLSLQFDGVYASAVDQSFPVGSPAYADDSPEALAAAHDDCNQYNYQIALNNPHDPAAAAANCRALYNDEGTVFYRLSGQTVTVSPLCLTLRKTETNLYPDGNIKTAAMCADRSGFWNGAACERCYKGGQYQAGVCIYSSIESEANQCAGPADDRGRYNGCRAYTGNAASNIEEVVETIDFEPMGQSNDALNQAKKGWLAGAVKPESMTVGQYSLEVNVNEADYLLPAGTLRPGVWYELRFWARGQNQVLDVGLAQGGTVVNTFTINPVTGDTLLASIGPAWQAYKLGPIEFTGSADSDVLVRFKRGAVGTGPVGPYYLDNVGLTKLDETTPLIKNSWRRQVDYPAEGQTASADVDLACDQNPTDAFPGEALGCRAYKNSDGSPVFATGFARLCRPAAVGCRPLVDTFNTVETDDEALAGAFNLWCAGAAGKKCELKTASGNAVLGACDVPLGASGCYIARSSALEVTDFPAAGIVTSTVIVPADTPASAPVYLTDSKDYRCTESERGCQKVALEDQLLPEIGPSSSAFSETMVKNDPALYGQVLCMQEQLGCGAYKANSEIVYFKDPKVTGNRLCKYRTTEINGQTYTGWFMDGVGRCGAGGPLCRSSAECQNSEQCSDIDLVPCYSGYLAEGQYGIWSNKTPAYQGFVGVCESQYNQCTELVDPADSSGGNPDGKPYYVILDQKAKNKAQACNQQVSLKDGCVLFDKTDEPTKLYDSAATYAAAENEDPKYGPTAPSTAGNLDTNIILKAARNRACSEWLACRDSVRVIGSNGQPRNICAQYKSCQASANGGACSDWTEFDKVDLFPLTEQEYISRDTSWFGRDYSGYSLFNKYQINNLSYLSDADTGINYLAYEVPPAFFSPSSPAVGQGCSGKPDWSGKCGLDGGGRCYKGKCYYPLDGKFPNGIDQKNEALLELEPGTCKAFPEQISPYPDSYSVEADTYEPLDPAYLARREYRQKRSGYESANLCQSGNCSCEYKKVTYKNSQVDYWDRSVVKYPPGICEGGDYDGRGCSEDKDCEKQDKGVLVSAGTCSRVRDIERRLGLRGFCLEYDLSRPLNKDAGEYACLTWLPVDTSATSLDQFNNFSDAGYDPAFDAVTVSSDGTKSSNGVIYCAEATGNSLGAYDANAFVAIDSSCTESPFKCNSYLYQTLFNKHGDYIAGGGFYGATGVQSQACYAWSCSPGIFYFKGLNLQTPIPAPGAGITEDEYRKKVYSLMQMWAWAGGMYGNGLSSILSQNGGYAWQPSGGMPAPKSLGEYENDEEDSQLFLPDDLKYPNAVVTFVSGHYYRNYLFTSIERYEKGGCGSAGGFSGSCGKLYYSHQPLWVGVGDFDGDVQNFFQPGLYQDYASDYRQIESEIKALHFGPVMGLVRMAKVLTIDFDKLASKEFLSKTTPNGLKYKVQLDVDSDKNVVTFRLRADDGPTAGETKYAAYAFAHNSAPTADFFAGKSAEVFLQKKFEELAGDTSGGNWYQDVQNAWAPTQGALGFYSVTVGFGQNGEKNFWEEHGLLNSDSAGLVNHIFQHGDKFATFYLAEVMELKPRCTAFVQVYTDTPAADGTTDKAWTNRVWERASEIWKTPPTPALTRGTPLVSYGSTNLAATHLLKSNWPEVLRRYVFTDPQYEGAFYACGGPVLEPKGEFAKVFKEGSIGKTSPGDGQMGLWTFYKCYQNSGTVYDSIPNGIATKVVSGQVKFDYFNTPGMDYLRQLFKKSFRTIEHDAVNSTWKESTADFGNDNEPDLIPPQIYSLDPSCFLTTDKVIRCHAAESNNVTIDRRNFTTADYDGNGQADEDLDFDQIPDPIISKRFYTAKLQFFAFADKNRLPIRRVKVDWGDGTVFNEDRYGRYRNSKPFCMASDDQENPDIGECKNSPQLTCENDSDCPGADTCQIGAIARNFGNSPRACTEGAFEFIHGYTCSQIDIDLNATYVKAFEALTASEQKWLNQLGYSQDKNPKVCVFEPRVQVLDNWGWCSGMCDVDYNKDGKLDLKDGCYQDKIFACNKDSNTWIKYNGRIIVIPK</sequence>
<proteinExistence type="predicted"/>
<reference evidence="1 2" key="1">
    <citation type="journal article" date="2015" name="Nature">
        <title>rRNA introns, odd ribosomes, and small enigmatic genomes across a large radiation of phyla.</title>
        <authorList>
            <person name="Brown C.T."/>
            <person name="Hug L.A."/>
            <person name="Thomas B.C."/>
            <person name="Sharon I."/>
            <person name="Castelle C.J."/>
            <person name="Singh A."/>
            <person name="Wilkins M.J."/>
            <person name="Williams K.H."/>
            <person name="Banfield J.F."/>
        </authorList>
    </citation>
    <scope>NUCLEOTIDE SEQUENCE [LARGE SCALE GENOMIC DNA]</scope>
</reference>